<dbReference type="KEGG" id="bvk:117230456"/>
<dbReference type="InterPro" id="IPR029245">
    <property type="entry name" value="DUF4528"/>
</dbReference>
<sequence>MLVKVLSTQRKLVVCPYGTWLKIASKKTKPSASEVLTSYLLQTNEPPWTSYFVKYADVVNDQRGMSHFNWPVGNSNYHVLRTGCFPYIKYHCTKRPRQDLSAEDKFFKAIKLLNLGIPTLMYGLAAILLIRHREIVNTSQGNVVIYFLLPEDKGSMY</sequence>
<dbReference type="PANTHER" id="PTHR34651:SF1">
    <property type="entry name" value="SIMILAR TO ENSANGP00000021391"/>
    <property type="match status" value="1"/>
</dbReference>
<accession>A0A6J3JSR0</accession>
<dbReference type="PANTHER" id="PTHR34651">
    <property type="entry name" value="SIMILAR TO ENSANGP00000021391"/>
    <property type="match status" value="1"/>
</dbReference>
<dbReference type="Proteomes" id="UP000504631">
    <property type="component" value="Unplaced"/>
</dbReference>
<gene>
    <name evidence="2 3" type="primary">LOC117230456</name>
</gene>
<reference evidence="2 3" key="1">
    <citation type="submission" date="2025-04" db="UniProtKB">
        <authorList>
            <consortium name="RefSeq"/>
        </authorList>
    </citation>
    <scope>IDENTIFICATION</scope>
    <source>
        <tissue evidence="2 3">Muscle</tissue>
    </source>
</reference>
<dbReference type="Pfam" id="PF15031">
    <property type="entry name" value="DUF4528"/>
    <property type="match status" value="1"/>
</dbReference>
<proteinExistence type="predicted"/>
<name>A0A6J3JSR0_9HYME</name>
<keyword evidence="1" id="KW-1185">Reference proteome</keyword>
<evidence type="ECO:0000313" key="3">
    <source>
        <dbReference type="RefSeq" id="XP_033343828.1"/>
    </source>
</evidence>
<evidence type="ECO:0000313" key="2">
    <source>
        <dbReference type="RefSeq" id="XP_033343827.1"/>
    </source>
</evidence>
<dbReference type="RefSeq" id="XP_033343828.1">
    <property type="nucleotide sequence ID" value="XM_033487937.1"/>
</dbReference>
<dbReference type="AlphaFoldDB" id="A0A6J3JSR0"/>
<evidence type="ECO:0000313" key="1">
    <source>
        <dbReference type="Proteomes" id="UP000504631"/>
    </source>
</evidence>
<dbReference type="RefSeq" id="XP_033343827.1">
    <property type="nucleotide sequence ID" value="XM_033487936.1"/>
</dbReference>
<dbReference type="GeneID" id="117230456"/>
<organism evidence="1 2">
    <name type="scientific">Bombus vosnesenskii</name>
    <dbReference type="NCBI Taxonomy" id="207650"/>
    <lineage>
        <taxon>Eukaryota</taxon>
        <taxon>Metazoa</taxon>
        <taxon>Ecdysozoa</taxon>
        <taxon>Arthropoda</taxon>
        <taxon>Hexapoda</taxon>
        <taxon>Insecta</taxon>
        <taxon>Pterygota</taxon>
        <taxon>Neoptera</taxon>
        <taxon>Endopterygota</taxon>
        <taxon>Hymenoptera</taxon>
        <taxon>Apocrita</taxon>
        <taxon>Aculeata</taxon>
        <taxon>Apoidea</taxon>
        <taxon>Anthophila</taxon>
        <taxon>Apidae</taxon>
        <taxon>Bombus</taxon>
        <taxon>Pyrobombus</taxon>
    </lineage>
</organism>
<protein>
    <submittedName>
        <fullName evidence="2 3">Uncharacterized protein C15orf61 homolog</fullName>
    </submittedName>
</protein>